<dbReference type="Proteomes" id="UP000218209">
    <property type="component" value="Unassembled WGS sequence"/>
</dbReference>
<dbReference type="PANTHER" id="PTHR10794:SF63">
    <property type="entry name" value="ALPHA_BETA HYDROLASE 1, ISOFORM A"/>
    <property type="match status" value="1"/>
</dbReference>
<evidence type="ECO:0008006" key="5">
    <source>
        <dbReference type="Google" id="ProtNLM"/>
    </source>
</evidence>
<accession>A0A1X6P0D0</accession>
<reference evidence="3 4" key="1">
    <citation type="submission" date="2017-03" db="EMBL/GenBank/DDBJ databases">
        <title>WGS assembly of Porphyra umbilicalis.</title>
        <authorList>
            <person name="Brawley S.H."/>
            <person name="Blouin N.A."/>
            <person name="Ficko-Blean E."/>
            <person name="Wheeler G.L."/>
            <person name="Lohr M."/>
            <person name="Goodson H.V."/>
            <person name="Jenkins J.W."/>
            <person name="Blaby-Haas C.E."/>
            <person name="Helliwell K.E."/>
            <person name="Chan C."/>
            <person name="Marriage T."/>
            <person name="Bhattacharya D."/>
            <person name="Klein A.S."/>
            <person name="Badis Y."/>
            <person name="Brodie J."/>
            <person name="Cao Y."/>
            <person name="Collen J."/>
            <person name="Dittami S.M."/>
            <person name="Gachon C.M."/>
            <person name="Green B.R."/>
            <person name="Karpowicz S."/>
            <person name="Kim J.W."/>
            <person name="Kudahl U."/>
            <person name="Lin S."/>
            <person name="Michel G."/>
            <person name="Mittag M."/>
            <person name="Olson B.J."/>
            <person name="Pangilinan J."/>
            <person name="Peng Y."/>
            <person name="Qiu H."/>
            <person name="Shu S."/>
            <person name="Singer J.T."/>
            <person name="Smith A.G."/>
            <person name="Sprecher B.N."/>
            <person name="Wagner V."/>
            <person name="Wang W."/>
            <person name="Wang Z.-Y."/>
            <person name="Yan J."/>
            <person name="Yarish C."/>
            <person name="Zoeuner-Riek S."/>
            <person name="Zhuang Y."/>
            <person name="Zou Y."/>
            <person name="Lindquist E.A."/>
            <person name="Grimwood J."/>
            <person name="Barry K."/>
            <person name="Rokhsar D.S."/>
            <person name="Schmutz J."/>
            <person name="Stiller J.W."/>
            <person name="Grossman A.R."/>
            <person name="Prochnik S.E."/>
        </authorList>
    </citation>
    <scope>NUCLEOTIDE SEQUENCE [LARGE SCALE GENOMIC DNA]</scope>
    <source>
        <strain evidence="3">4086291</strain>
    </source>
</reference>
<keyword evidence="4" id="KW-1185">Reference proteome</keyword>
<gene>
    <name evidence="3" type="ORF">BU14_0296s0003</name>
</gene>
<dbReference type="EMBL" id="KV918954">
    <property type="protein sequence ID" value="OSX74287.1"/>
    <property type="molecule type" value="Genomic_DNA"/>
</dbReference>
<dbReference type="InterPro" id="IPR012020">
    <property type="entry name" value="ABHD4"/>
</dbReference>
<dbReference type="OrthoDB" id="247542at2759"/>
<dbReference type="PIRSF" id="PIRSF005211">
    <property type="entry name" value="Ab_hydro_YheT"/>
    <property type="match status" value="1"/>
</dbReference>
<dbReference type="Gene3D" id="3.40.50.1820">
    <property type="entry name" value="alpha/beta hydrolase"/>
    <property type="match status" value="1"/>
</dbReference>
<dbReference type="PANTHER" id="PTHR10794">
    <property type="entry name" value="ABHYDROLASE DOMAIN-CONTAINING PROTEIN"/>
    <property type="match status" value="1"/>
</dbReference>
<feature type="active site" description="Charge relay system" evidence="2">
    <location>
        <position position="204"/>
    </location>
</feature>
<dbReference type="AlphaFoldDB" id="A0A1X6P0D0"/>
<dbReference type="InterPro" id="IPR029058">
    <property type="entry name" value="AB_hydrolase_fold"/>
</dbReference>
<dbReference type="GO" id="GO:0047372">
    <property type="term" value="F:monoacylglycerol lipase activity"/>
    <property type="evidence" value="ECO:0007669"/>
    <property type="project" value="TreeGrafter"/>
</dbReference>
<organism evidence="3 4">
    <name type="scientific">Porphyra umbilicalis</name>
    <name type="common">Purple laver</name>
    <name type="synonym">Red alga</name>
    <dbReference type="NCBI Taxonomy" id="2786"/>
    <lineage>
        <taxon>Eukaryota</taxon>
        <taxon>Rhodophyta</taxon>
        <taxon>Bangiophyceae</taxon>
        <taxon>Bangiales</taxon>
        <taxon>Bangiaceae</taxon>
        <taxon>Porphyra</taxon>
    </lineage>
</organism>
<evidence type="ECO:0000313" key="3">
    <source>
        <dbReference type="EMBL" id="OSX74287.1"/>
    </source>
</evidence>
<dbReference type="GO" id="GO:0034338">
    <property type="term" value="F:short-chain carboxylesterase activity"/>
    <property type="evidence" value="ECO:0007669"/>
    <property type="project" value="TreeGrafter"/>
</dbReference>
<sequence>MYHASFSDDLRLTVDAVGAGVAAGPARDASRAVIGLAGFSLGANIVAHYVGTLGAAAPAAGIRAAAVGCVPFDPAACQPRIDGGICRLLYANRFVGTIRAKAEGVVASLGGDAAAARVFDVERVRAARTIGEIDDAFIAPVFGFDGKEGYYAASNTVPLLKDVAVPMLCLNNLDDPFFEPTALPTEADVAGAPVVLAYNNHGGHCGFFEGPTAPGGVNFMGAELSRFLTHARDTWMDMLP</sequence>
<dbReference type="InterPro" id="IPR050960">
    <property type="entry name" value="AB_hydrolase_4_sf"/>
</dbReference>
<evidence type="ECO:0000256" key="1">
    <source>
        <dbReference type="ARBA" id="ARBA00010884"/>
    </source>
</evidence>
<feature type="active site" description="Charge relay system" evidence="2">
    <location>
        <position position="40"/>
    </location>
</feature>
<protein>
    <recommendedName>
        <fullName evidence="5">AB hydrolase-1 domain-containing protein</fullName>
    </recommendedName>
</protein>
<feature type="active site" description="Charge relay system" evidence="2">
    <location>
        <position position="175"/>
    </location>
</feature>
<evidence type="ECO:0000313" key="4">
    <source>
        <dbReference type="Proteomes" id="UP000218209"/>
    </source>
</evidence>
<evidence type="ECO:0000256" key="2">
    <source>
        <dbReference type="PIRSR" id="PIRSR005211-1"/>
    </source>
</evidence>
<proteinExistence type="inferred from homology"/>
<comment type="similarity">
    <text evidence="1">Belongs to the AB hydrolase superfamily. AB hydrolase 4 family.</text>
</comment>
<name>A0A1X6P0D0_PORUM</name>
<dbReference type="SUPFAM" id="SSF53474">
    <property type="entry name" value="alpha/beta-Hydrolases"/>
    <property type="match status" value="1"/>
</dbReference>